<dbReference type="EMBL" id="MU151991">
    <property type="protein sequence ID" value="KAF9441256.1"/>
    <property type="molecule type" value="Genomic_DNA"/>
</dbReference>
<gene>
    <name evidence="1" type="ORF">P691DRAFT_791800</name>
</gene>
<keyword evidence="2" id="KW-1185">Reference proteome</keyword>
<accession>A0A9P5X1N9</accession>
<name>A0A9P5X1N9_9AGAR</name>
<reference evidence="1" key="1">
    <citation type="submission" date="2020-11" db="EMBL/GenBank/DDBJ databases">
        <authorList>
            <consortium name="DOE Joint Genome Institute"/>
            <person name="Ahrendt S."/>
            <person name="Riley R."/>
            <person name="Andreopoulos W."/>
            <person name="Labutti K."/>
            <person name="Pangilinan J."/>
            <person name="Ruiz-Duenas F.J."/>
            <person name="Barrasa J.M."/>
            <person name="Sanchez-Garcia M."/>
            <person name="Camarero S."/>
            <person name="Miyauchi S."/>
            <person name="Serrano A."/>
            <person name="Linde D."/>
            <person name="Babiker R."/>
            <person name="Drula E."/>
            <person name="Ayuso-Fernandez I."/>
            <person name="Pacheco R."/>
            <person name="Padilla G."/>
            <person name="Ferreira P."/>
            <person name="Barriuso J."/>
            <person name="Kellner H."/>
            <person name="Castanera R."/>
            <person name="Alfaro M."/>
            <person name="Ramirez L."/>
            <person name="Pisabarro A.G."/>
            <person name="Kuo A."/>
            <person name="Tritt A."/>
            <person name="Lipzen A."/>
            <person name="He G."/>
            <person name="Yan M."/>
            <person name="Ng V."/>
            <person name="Cullen D."/>
            <person name="Martin F."/>
            <person name="Rosso M.-N."/>
            <person name="Henrissat B."/>
            <person name="Hibbett D."/>
            <person name="Martinez A.T."/>
            <person name="Grigoriev I.V."/>
        </authorList>
    </citation>
    <scope>NUCLEOTIDE SEQUENCE</scope>
    <source>
        <strain evidence="1">MF-IS2</strain>
    </source>
</reference>
<proteinExistence type="predicted"/>
<evidence type="ECO:0000313" key="1">
    <source>
        <dbReference type="EMBL" id="KAF9441256.1"/>
    </source>
</evidence>
<sequence>MEHLSWAFSLVLGRGSVVLGLKKGTSTILMKDQDAGMETWASRSPLGSMASMMSRLEVEGTVAVAHVMPWGERHAESTQRVDLACVSALLAVLTKLRSEVSLEMCQHTKHGHKGQQREWKLQQQGGEEAWEPHGMRQESVRQSCCSGGRSKVGQGGQPQYEGRGKVVHHLDVDVHMGEEEVGTDGVMLKANSLQATQEIGQRQMLPPVLSAIESIRLP</sequence>
<protein>
    <submittedName>
        <fullName evidence="1">Uncharacterized protein</fullName>
    </submittedName>
</protein>
<dbReference type="Proteomes" id="UP000807342">
    <property type="component" value="Unassembled WGS sequence"/>
</dbReference>
<organism evidence="1 2">
    <name type="scientific">Macrolepiota fuliginosa MF-IS2</name>
    <dbReference type="NCBI Taxonomy" id="1400762"/>
    <lineage>
        <taxon>Eukaryota</taxon>
        <taxon>Fungi</taxon>
        <taxon>Dikarya</taxon>
        <taxon>Basidiomycota</taxon>
        <taxon>Agaricomycotina</taxon>
        <taxon>Agaricomycetes</taxon>
        <taxon>Agaricomycetidae</taxon>
        <taxon>Agaricales</taxon>
        <taxon>Agaricineae</taxon>
        <taxon>Agaricaceae</taxon>
        <taxon>Macrolepiota</taxon>
    </lineage>
</organism>
<evidence type="ECO:0000313" key="2">
    <source>
        <dbReference type="Proteomes" id="UP000807342"/>
    </source>
</evidence>
<dbReference type="AlphaFoldDB" id="A0A9P5X1N9"/>
<comment type="caution">
    <text evidence="1">The sequence shown here is derived from an EMBL/GenBank/DDBJ whole genome shotgun (WGS) entry which is preliminary data.</text>
</comment>